<name>A0A5C7B3S1_9FLAO</name>
<dbReference type="Proteomes" id="UP000321938">
    <property type="component" value="Unassembled WGS sequence"/>
</dbReference>
<reference evidence="1 2" key="1">
    <citation type="submission" date="2019-08" db="EMBL/GenBank/DDBJ databases">
        <title>Genome of Psychroserpens burtonensis ACAM 167.</title>
        <authorList>
            <person name="Bowman J.P."/>
        </authorList>
    </citation>
    <scope>NUCLEOTIDE SEQUENCE [LARGE SCALE GENOMIC DNA]</scope>
    <source>
        <strain evidence="1 2">ACAM 167</strain>
    </source>
</reference>
<comment type="caution">
    <text evidence="1">The sequence shown here is derived from an EMBL/GenBank/DDBJ whole genome shotgun (WGS) entry which is preliminary data.</text>
</comment>
<organism evidence="1 2">
    <name type="scientific">Psychroserpens burtonensis</name>
    <dbReference type="NCBI Taxonomy" id="49278"/>
    <lineage>
        <taxon>Bacteria</taxon>
        <taxon>Pseudomonadati</taxon>
        <taxon>Bacteroidota</taxon>
        <taxon>Flavobacteriia</taxon>
        <taxon>Flavobacteriales</taxon>
        <taxon>Flavobacteriaceae</taxon>
        <taxon>Psychroserpens</taxon>
    </lineage>
</organism>
<dbReference type="STRING" id="1123037.GCA_000425305_00996"/>
<dbReference type="AlphaFoldDB" id="A0A5C7B3S1"/>
<dbReference type="RefSeq" id="WP_147232053.1">
    <property type="nucleotide sequence ID" value="NZ_VOSB01000028.1"/>
</dbReference>
<gene>
    <name evidence="1" type="ORF">ES692_15955</name>
</gene>
<proteinExistence type="predicted"/>
<accession>A0A5C7B3S1</accession>
<keyword evidence="2" id="KW-1185">Reference proteome</keyword>
<evidence type="ECO:0000313" key="2">
    <source>
        <dbReference type="Proteomes" id="UP000321938"/>
    </source>
</evidence>
<evidence type="ECO:0000313" key="1">
    <source>
        <dbReference type="EMBL" id="TXE15591.1"/>
    </source>
</evidence>
<dbReference type="EMBL" id="VOSB01000028">
    <property type="protein sequence ID" value="TXE15591.1"/>
    <property type="molecule type" value="Genomic_DNA"/>
</dbReference>
<sequence>MLAIKWPENEVPDYKDELITAVNLFRVLFSYLSENEDYLKALADNKSFDVVSEDASFGVYEVINENEEIVFIKVEK</sequence>
<protein>
    <submittedName>
        <fullName evidence="1">Uncharacterized protein</fullName>
    </submittedName>
</protein>